<evidence type="ECO:0000313" key="3">
    <source>
        <dbReference type="Proteomes" id="UP000709295"/>
    </source>
</evidence>
<evidence type="ECO:0000256" key="1">
    <source>
        <dbReference type="SAM" id="SignalP"/>
    </source>
</evidence>
<organism evidence="2 3">
    <name type="scientific">Phytophthora aleatoria</name>
    <dbReference type="NCBI Taxonomy" id="2496075"/>
    <lineage>
        <taxon>Eukaryota</taxon>
        <taxon>Sar</taxon>
        <taxon>Stramenopiles</taxon>
        <taxon>Oomycota</taxon>
        <taxon>Peronosporomycetes</taxon>
        <taxon>Peronosporales</taxon>
        <taxon>Peronosporaceae</taxon>
        <taxon>Phytophthora</taxon>
    </lineage>
</organism>
<gene>
    <name evidence="2" type="ORF">JG688_00004789</name>
</gene>
<evidence type="ECO:0000313" key="2">
    <source>
        <dbReference type="EMBL" id="KAG6970574.1"/>
    </source>
</evidence>
<proteinExistence type="predicted"/>
<dbReference type="AlphaFoldDB" id="A0A8J5M705"/>
<reference evidence="2" key="1">
    <citation type="submission" date="2021-01" db="EMBL/GenBank/DDBJ databases">
        <title>Phytophthora aleatoria, a newly-described species from Pinus radiata is distinct from Phytophthora cactorum isolates based on comparative genomics.</title>
        <authorList>
            <person name="Mcdougal R."/>
            <person name="Panda P."/>
            <person name="Williams N."/>
            <person name="Studholme D.J."/>
        </authorList>
    </citation>
    <scope>NUCLEOTIDE SEQUENCE</scope>
    <source>
        <strain evidence="2">NZFS 4037</strain>
    </source>
</reference>
<name>A0A8J5M705_9STRA</name>
<feature type="chain" id="PRO_5035322320" evidence="1">
    <location>
        <begin position="20"/>
        <end position="105"/>
    </location>
</feature>
<dbReference type="Proteomes" id="UP000709295">
    <property type="component" value="Unassembled WGS sequence"/>
</dbReference>
<protein>
    <submittedName>
        <fullName evidence="2">Uncharacterized protein</fullName>
    </submittedName>
</protein>
<keyword evidence="1" id="KW-0732">Signal</keyword>
<keyword evidence="3" id="KW-1185">Reference proteome</keyword>
<accession>A0A8J5M705</accession>
<feature type="signal peptide" evidence="1">
    <location>
        <begin position="1"/>
        <end position="19"/>
    </location>
</feature>
<dbReference type="EMBL" id="JAENGY010000177">
    <property type="protein sequence ID" value="KAG6970574.1"/>
    <property type="molecule type" value="Genomic_DNA"/>
</dbReference>
<sequence>MVPILYALYLAVLFHLDVAAYYPHTATITTNKLKETVTNILIYAALERKFGFSPLFQLAFVLETQAPAIQGHFFLWTISILHITLVHYGTWYRIARFLIYISTLN</sequence>
<comment type="caution">
    <text evidence="2">The sequence shown here is derived from an EMBL/GenBank/DDBJ whole genome shotgun (WGS) entry which is preliminary data.</text>
</comment>